<reference evidence="4 5" key="1">
    <citation type="submission" date="2020-08" db="EMBL/GenBank/DDBJ databases">
        <title>Genomic Encyclopedia of Type Strains, Phase IV (KMG-IV): sequencing the most valuable type-strain genomes for metagenomic binning, comparative biology and taxonomic classification.</title>
        <authorList>
            <person name="Goeker M."/>
        </authorList>
    </citation>
    <scope>NUCLEOTIDE SEQUENCE [LARGE SCALE GENOMIC DNA]</scope>
    <source>
        <strain evidence="4 5">DSM 26723</strain>
    </source>
</reference>
<dbReference type="Proteomes" id="UP000588068">
    <property type="component" value="Unassembled WGS sequence"/>
</dbReference>
<dbReference type="InterPro" id="IPR011006">
    <property type="entry name" value="CheY-like_superfamily"/>
</dbReference>
<gene>
    <name evidence="4" type="ORF">HNQ60_004116</name>
</gene>
<dbReference type="InterPro" id="IPR052893">
    <property type="entry name" value="TCS_response_regulator"/>
</dbReference>
<dbReference type="Gene3D" id="3.40.50.2300">
    <property type="match status" value="1"/>
</dbReference>
<feature type="modified residue" description="4-aspartylphosphate" evidence="1">
    <location>
        <position position="65"/>
    </location>
</feature>
<dbReference type="InterPro" id="IPR001789">
    <property type="entry name" value="Sig_transdc_resp-reg_receiver"/>
</dbReference>
<dbReference type="GO" id="GO:0000160">
    <property type="term" value="P:phosphorelay signal transduction system"/>
    <property type="evidence" value="ECO:0007669"/>
    <property type="project" value="InterPro"/>
</dbReference>
<evidence type="ECO:0000313" key="5">
    <source>
        <dbReference type="Proteomes" id="UP000588068"/>
    </source>
</evidence>
<evidence type="ECO:0000256" key="2">
    <source>
        <dbReference type="SAM" id="Phobius"/>
    </source>
</evidence>
<dbReference type="CDD" id="cd17557">
    <property type="entry name" value="REC_Rcp-like"/>
    <property type="match status" value="1"/>
</dbReference>
<feature type="domain" description="Response regulatory" evidence="3">
    <location>
        <begin position="7"/>
        <end position="132"/>
    </location>
</feature>
<keyword evidence="2" id="KW-0472">Membrane</keyword>
<dbReference type="SMART" id="SM00448">
    <property type="entry name" value="REC"/>
    <property type="match status" value="1"/>
</dbReference>
<dbReference type="EMBL" id="JACHHZ010000005">
    <property type="protein sequence ID" value="MBB6095226.1"/>
    <property type="molecule type" value="Genomic_DNA"/>
</dbReference>
<evidence type="ECO:0000256" key="1">
    <source>
        <dbReference type="PROSITE-ProRule" id="PRU00169"/>
    </source>
</evidence>
<feature type="transmembrane region" description="Helical" evidence="2">
    <location>
        <begin position="119"/>
        <end position="141"/>
    </location>
</feature>
<dbReference type="PANTHER" id="PTHR44520:SF2">
    <property type="entry name" value="RESPONSE REGULATOR RCP1"/>
    <property type="match status" value="1"/>
</dbReference>
<evidence type="ECO:0000259" key="3">
    <source>
        <dbReference type="PROSITE" id="PS50110"/>
    </source>
</evidence>
<keyword evidence="1" id="KW-0597">Phosphoprotein</keyword>
<dbReference type="Pfam" id="PF00072">
    <property type="entry name" value="Response_reg"/>
    <property type="match status" value="1"/>
</dbReference>
<keyword evidence="2" id="KW-0812">Transmembrane</keyword>
<accession>A0A841HQS2</accession>
<dbReference type="PANTHER" id="PTHR44520">
    <property type="entry name" value="RESPONSE REGULATOR RCP1-RELATED"/>
    <property type="match status" value="1"/>
</dbReference>
<dbReference type="RefSeq" id="WP_184334622.1">
    <property type="nucleotide sequence ID" value="NZ_JACHHZ010000005.1"/>
</dbReference>
<dbReference type="SUPFAM" id="SSF52172">
    <property type="entry name" value="CheY-like"/>
    <property type="match status" value="1"/>
</dbReference>
<protein>
    <submittedName>
        <fullName evidence="4">Two-component system response regulator</fullName>
    </submittedName>
</protein>
<dbReference type="PROSITE" id="PS50110">
    <property type="entry name" value="RESPONSE_REGULATORY"/>
    <property type="match status" value="1"/>
</dbReference>
<dbReference type="AlphaFoldDB" id="A0A841HQS2"/>
<keyword evidence="5" id="KW-1185">Reference proteome</keyword>
<name>A0A841HQS2_9GAMM</name>
<proteinExistence type="predicted"/>
<organism evidence="4 5">
    <name type="scientific">Povalibacter uvarum</name>
    <dbReference type="NCBI Taxonomy" id="732238"/>
    <lineage>
        <taxon>Bacteria</taxon>
        <taxon>Pseudomonadati</taxon>
        <taxon>Pseudomonadota</taxon>
        <taxon>Gammaproteobacteria</taxon>
        <taxon>Steroidobacterales</taxon>
        <taxon>Steroidobacteraceae</taxon>
        <taxon>Povalibacter</taxon>
    </lineage>
</organism>
<evidence type="ECO:0000313" key="4">
    <source>
        <dbReference type="EMBL" id="MBB6095226.1"/>
    </source>
</evidence>
<keyword evidence="2" id="KW-1133">Transmembrane helix</keyword>
<sequence length="147" mass="16308">MKKPNAILLLAEDNETDIELTRLSIEQSGVKVDVHVVRDGEQCLAFLRREGAYANAPTPQLVLLDLHMPRMSGLEVLDEINARPELRVHPVVVLTTSDNDSDIGEAYKRRCSGYVVKPIGFAAFATAMQLVLGYWLALVALPSRRSH</sequence>
<comment type="caution">
    <text evidence="4">The sequence shown here is derived from an EMBL/GenBank/DDBJ whole genome shotgun (WGS) entry which is preliminary data.</text>
</comment>